<dbReference type="Proteomes" id="UP001180531">
    <property type="component" value="Unassembled WGS sequence"/>
</dbReference>
<name>A0ABU2SH42_9ACTN</name>
<dbReference type="EMBL" id="JAVRFI010000002">
    <property type="protein sequence ID" value="MDT0448296.1"/>
    <property type="molecule type" value="Genomic_DNA"/>
</dbReference>
<comment type="caution">
    <text evidence="2">The sequence shown here is derived from an EMBL/GenBank/DDBJ whole genome shotgun (WGS) entry which is preliminary data.</text>
</comment>
<proteinExistence type="predicted"/>
<sequence length="53" mass="5414">MTTEQTLLALIAVVGLLAAIMAGAVAYIRPQFGPALMVAATIGIGVVMFLRPA</sequence>
<evidence type="ECO:0000313" key="3">
    <source>
        <dbReference type="Proteomes" id="UP001180531"/>
    </source>
</evidence>
<keyword evidence="3" id="KW-1185">Reference proteome</keyword>
<keyword evidence="1" id="KW-1133">Transmembrane helix</keyword>
<keyword evidence="1" id="KW-0472">Membrane</keyword>
<gene>
    <name evidence="2" type="ORF">RM609_04155</name>
</gene>
<organism evidence="2 3">
    <name type="scientific">Streptomyces hesseae</name>
    <dbReference type="NCBI Taxonomy" id="3075519"/>
    <lineage>
        <taxon>Bacteria</taxon>
        <taxon>Bacillati</taxon>
        <taxon>Actinomycetota</taxon>
        <taxon>Actinomycetes</taxon>
        <taxon>Kitasatosporales</taxon>
        <taxon>Streptomycetaceae</taxon>
        <taxon>Streptomyces</taxon>
    </lineage>
</organism>
<accession>A0ABU2SH42</accession>
<reference evidence="2" key="1">
    <citation type="submission" date="2024-05" db="EMBL/GenBank/DDBJ databases">
        <title>30 novel species of actinomycetes from the DSMZ collection.</title>
        <authorList>
            <person name="Nouioui I."/>
        </authorList>
    </citation>
    <scope>NUCLEOTIDE SEQUENCE</scope>
    <source>
        <strain evidence="2">DSM 40473</strain>
    </source>
</reference>
<evidence type="ECO:0000313" key="2">
    <source>
        <dbReference type="EMBL" id="MDT0448296.1"/>
    </source>
</evidence>
<dbReference type="RefSeq" id="WP_311608004.1">
    <property type="nucleotide sequence ID" value="NZ_JAVRFI010000002.1"/>
</dbReference>
<feature type="transmembrane region" description="Helical" evidence="1">
    <location>
        <begin position="32"/>
        <end position="50"/>
    </location>
</feature>
<evidence type="ECO:0000256" key="1">
    <source>
        <dbReference type="SAM" id="Phobius"/>
    </source>
</evidence>
<keyword evidence="1" id="KW-0812">Transmembrane</keyword>
<protein>
    <submittedName>
        <fullName evidence="2">Uncharacterized protein</fullName>
    </submittedName>
</protein>